<feature type="region of interest" description="Disordered" evidence="2">
    <location>
        <begin position="1749"/>
        <end position="1807"/>
    </location>
</feature>
<keyword evidence="3" id="KW-0472">Membrane</keyword>
<evidence type="ECO:0000259" key="4">
    <source>
        <dbReference type="PROSITE" id="PS50041"/>
    </source>
</evidence>
<name>A0A836BS50_9CHLO</name>
<dbReference type="EMBL" id="JAEHOE010000128">
    <property type="protein sequence ID" value="KAG2485484.1"/>
    <property type="molecule type" value="Genomic_DNA"/>
</dbReference>
<dbReference type="GO" id="GO:0008061">
    <property type="term" value="F:chitin binding"/>
    <property type="evidence" value="ECO:0007669"/>
    <property type="project" value="InterPro"/>
</dbReference>
<feature type="domain" description="GH18" evidence="6">
    <location>
        <begin position="682"/>
        <end position="1025"/>
    </location>
</feature>
<dbReference type="InterPro" id="IPR050111">
    <property type="entry name" value="C-type_lectin/snaclec_domain"/>
</dbReference>
<dbReference type="SUPFAM" id="SSF51092">
    <property type="entry name" value="Vitelline membrane outer protein-I (VMO-I)"/>
    <property type="match status" value="1"/>
</dbReference>
<evidence type="ECO:0000256" key="1">
    <source>
        <dbReference type="ARBA" id="ARBA00023157"/>
    </source>
</evidence>
<dbReference type="GO" id="GO:0016020">
    <property type="term" value="C:membrane"/>
    <property type="evidence" value="ECO:0007669"/>
    <property type="project" value="InterPro"/>
</dbReference>
<dbReference type="SUPFAM" id="SSF56487">
    <property type="entry name" value="SRCR-like"/>
    <property type="match status" value="2"/>
</dbReference>
<dbReference type="Gene3D" id="3.20.20.80">
    <property type="entry name" value="Glycosidases"/>
    <property type="match status" value="1"/>
</dbReference>
<feature type="domain" description="C-type lectin" evidence="4">
    <location>
        <begin position="4553"/>
        <end position="4671"/>
    </location>
</feature>
<dbReference type="Proteomes" id="UP000612055">
    <property type="component" value="Unassembled WGS sequence"/>
</dbReference>
<dbReference type="SUPFAM" id="SSF51445">
    <property type="entry name" value="(Trans)glycosidases"/>
    <property type="match status" value="1"/>
</dbReference>
<evidence type="ECO:0000256" key="3">
    <source>
        <dbReference type="SAM" id="Phobius"/>
    </source>
</evidence>
<keyword evidence="3" id="KW-0812">Transmembrane</keyword>
<dbReference type="Pfam" id="PF00530">
    <property type="entry name" value="SRCR"/>
    <property type="match status" value="2"/>
</dbReference>
<dbReference type="InterPro" id="IPR017853">
    <property type="entry name" value="GH"/>
</dbReference>
<proteinExistence type="predicted"/>
<dbReference type="Gene3D" id="2.100.10.20">
    <property type="entry name" value="Vitelline membrane outer layer protein I (VOMI)"/>
    <property type="match status" value="1"/>
</dbReference>
<dbReference type="Gene3D" id="3.10.100.10">
    <property type="entry name" value="Mannose-Binding Protein A, subunit A"/>
    <property type="match status" value="16"/>
</dbReference>
<gene>
    <name evidence="7" type="ORF">HYH03_015758</name>
</gene>
<comment type="caution">
    <text evidence="7">The sequence shown here is derived from an EMBL/GenBank/DDBJ whole genome shotgun (WGS) entry which is preliminary data.</text>
</comment>
<dbReference type="InterPro" id="IPR016186">
    <property type="entry name" value="C-type_lectin-like/link_sf"/>
</dbReference>
<feature type="compositionally biased region" description="Pro residues" evidence="2">
    <location>
        <begin position="1749"/>
        <end position="1777"/>
    </location>
</feature>
<evidence type="ECO:0000259" key="6">
    <source>
        <dbReference type="PROSITE" id="PS51910"/>
    </source>
</evidence>
<dbReference type="SUPFAM" id="SSF56436">
    <property type="entry name" value="C-type lectin-like"/>
    <property type="match status" value="16"/>
</dbReference>
<feature type="region of interest" description="Disordered" evidence="2">
    <location>
        <begin position="1347"/>
        <end position="1407"/>
    </location>
</feature>
<dbReference type="PROSITE" id="PS51910">
    <property type="entry name" value="GH18_2"/>
    <property type="match status" value="1"/>
</dbReference>
<keyword evidence="8" id="KW-1185">Reference proteome</keyword>
<feature type="domain" description="C-type lectin" evidence="4">
    <location>
        <begin position="4036"/>
        <end position="4129"/>
    </location>
</feature>
<dbReference type="InterPro" id="IPR001304">
    <property type="entry name" value="C-type_lectin-like"/>
</dbReference>
<organism evidence="7 8">
    <name type="scientific">Edaphochlamys debaryana</name>
    <dbReference type="NCBI Taxonomy" id="47281"/>
    <lineage>
        <taxon>Eukaryota</taxon>
        <taxon>Viridiplantae</taxon>
        <taxon>Chlorophyta</taxon>
        <taxon>core chlorophytes</taxon>
        <taxon>Chlorophyceae</taxon>
        <taxon>CS clade</taxon>
        <taxon>Chlamydomonadales</taxon>
        <taxon>Chlamydomonadales incertae sedis</taxon>
        <taxon>Edaphochlamys</taxon>
    </lineage>
</organism>
<evidence type="ECO:0008006" key="9">
    <source>
        <dbReference type="Google" id="ProtNLM"/>
    </source>
</evidence>
<dbReference type="GO" id="GO:0005975">
    <property type="term" value="P:carbohydrate metabolic process"/>
    <property type="evidence" value="ECO:0007669"/>
    <property type="project" value="InterPro"/>
</dbReference>
<evidence type="ECO:0000313" key="8">
    <source>
        <dbReference type="Proteomes" id="UP000612055"/>
    </source>
</evidence>
<feature type="domain" description="C-type lectin" evidence="4">
    <location>
        <begin position="2525"/>
        <end position="2634"/>
    </location>
</feature>
<dbReference type="Pfam" id="PF00704">
    <property type="entry name" value="Glyco_hydro_18"/>
    <property type="match status" value="1"/>
</dbReference>
<dbReference type="InterPro" id="IPR001223">
    <property type="entry name" value="Glyco_hydro18_cat"/>
</dbReference>
<feature type="compositionally biased region" description="Pro residues" evidence="2">
    <location>
        <begin position="1351"/>
        <end position="1404"/>
    </location>
</feature>
<dbReference type="Gene3D" id="3.10.50.10">
    <property type="match status" value="1"/>
</dbReference>
<feature type="domain" description="C-type lectin" evidence="4">
    <location>
        <begin position="3269"/>
        <end position="3394"/>
    </location>
</feature>
<sequence length="7810" mass="843911">MPGSATAARTGTEPSLQNCTYTVLTNATRSQCPSTNIAGVQCFENDYTIRLMKNAVVSDFEGRVEVWKGNGWGLIGDANFKSDSASVICRQLGLPWEGAQVVSAAEFGTIPNALRIQVDELKCTGAERNIGLCLQSPATGSSSPIGIKCRFADLTARLRGGSHPSEGRLEVLLGGQWSSVCRNRFDDQSLLTVCRQLNWWTSLANGASWSIVANTTLNNAALTTILNNITALTNCPEDSIAISACTVSRGAAPAGVTCNANNAVTIKCYAQPPVTSNVEPRGLCSDPWATKVSISPSSGSTALLVGDFDDPNSGSQAQDSLLLRWNSDGTLTGYAAFGRPWSSTFDKYADVAFGSTAKPEGLLLADMTGDGRDDLVVLLSSSISVGVAAGESFSALSTWLDLSATTDRIDTTNSTTRVYMFMDVTGDKAADMVFFDRPTLRLGYYPSDGATALLDDTDGDGYTWFELSSIGAKCTSLGEDCFLLANDVDKDGKPDVVLVYLDRLTGEHEVYMSFIALSPPAPLNWHMGSVANFPRGACTSPWAVVMGNFVGAAGPLDGSTAGTTVQQVACLSSYDNRIYVAGLGTWGVLPGEPTLVQVRDTNRDGRDDLLIFTEDGSYYMVSTGSDFGTPISSVEANDAATVNLPVAKEMQLGQVDPTQSIVVASADVIKSAPVEQRCGIPTRIVAYYSNRNPDPSANCTAARGKLSTLERALHATHVIFAYVHPAVENTTIKFATERDRLAVANLADLKNQRTDIKVLASLGGPDGGDHDFPIITTSFQALMNLTQNAADFTEEYSLDGLELSWPSLKVEQYGDFMNLLTRLSMRLHEKGKLLALSVPPNEVYVNMTWWEVSELVDMINFQAFDNSGNEVLGTTPYVESPLFSCLEATGFSVNTLLDRMLASGAAPSQVTLVASAMGRSYVLDGEGLVGGAGTPGPCLGVDGLLDQSELKLMIPPGTAQLDLEAYANTAPFGSNMWASWDDPFTIANKVCFARYHCLGGMGLWDIDGDSSAALVMTLEKAVLGDPAYCEFYDTPECTNTVSSMGTQDIGPPVLMATLGDQEFSLFQVRKSWSAAREHCQALKGDLATVLSGTEAGKLFSLLTGWADSGQLGENDIYSGRSVYVWLGATDGEQEGRFLWVSGDDLQYTSWGRDQPDNRYGAEDCLSAGMTLAGSTGGGLREVVSSTAEWADMSCDLTLPFVCRRKKQLSDIDLTEVKVVPYFMQNFMVFPPQKEGEPGLMMTQPDGQKLCRTYGAELVSLTDYWTEQELGSIYHKDLPPYMWLGLRTYGDGQMFWNDGTFSPGGFLESWEEGEFGDAACAFIVGRGGLDMAFGGPFLYSVYNASTGASRVGPPPPPPPTPSPRAPRFPSPPSPPLPGVVSPPPPDMPDSPFPPDAPDMPPPPPDGTLHLPPGIYTGSCQQKMPVVCATTSTQGATLKPKFFCVSRPNGLAYAVPGIQLPRSPRIVEDERECALWCMIEPKCTFYTYLPNSGELIDLSDQRENMCYFFGRPWPNPSIYGAGFTPKSLADIGTPAVDRVCFRSASVFTGDSQEVSDYTVMEPTSVSGPLFGFPSPSGVGKGNGAIPYTPLPVPFTLACSLESRAMILGSITLVVDAAANNRRIMDVGTACNGEVQGAEQRVWQVNRVNTVARSIDCGISGVKGIGGLFDGDGICTLLVECGNGAQQFILDSSESRVCGGGGTFAYQCPTGMVGYGLAGTSLPNSNTNLTNINYLTTVRLLCANLPNFVSPPPPPPNFPKPPSPPPPRPPNPKPPSPRPPLTGHRRMELEGGAQEEEEVIELPQGDRSMKEAQEEVEILSMLGMLAQAIEEQEAEDRAARGEDPAVSANTEEQLAAKVAAVLQHLEEEVDAQEPCASAEAPQPTSAPIPRSEAVTAQAAEPSPRPSSAQAFAAVPTAPPAKPAAHPLPALSSAVPSLTSLAAASAALASLPPTEPAAPSPAPAAAWFSRTPTQTYGATDCPRGYTMSNILVTSPTVTGTGNATASWYLNNLTRSEVVNASLYMPIVGFGASCIPEVPAAGVQPGQDVLVRTGLPALPSTATTTNWTFTTSTAALNNTCGALGIIEVRGLYVPWAPHRPGYLTRVVIRCRTAVPLATLVAPAGATARYLSWGYGCPGGSVITQLLWQQQTLPSGLSLVTGVAFICGPIATLPRPAPTVAGTFDAAETNVLETVTLRCPPGEYITGTFGRYGATSLLTATPWYIKELGVTCSGGGTAITRDVETVTNTNVDAEFASGNCAAGLGGIAGRTQQYLGLAYPDVPGVLLTVDPLCFETLQHTQNLVYSPDVNRGVEFKEKCTSQMHATGITVLRSRVVNGPTRYNVLNSTTAPAASFLHGMRLICTDVPDPMLVSVFGAQLPLSGQPTTGIPSAQSSPFKYECPAGSKATSAVAMVDVDNEILSVRIECDNKAPADGAPTLLDVDSGDDVATYLSTTAAGSNGRERYLSPELATSPPDTAYVLARQCPLGVAGISSKLGQVAQGLSELVPASLMDLPLSPGSKAALYDVQLDWAQASSFCVSQGGTLLTYVSDIEHNAIADVLLEWAMDMTVDDMLGVWIGARRTGFSMALNFTYVDGTDLSVYSPPWALGEPNDVGNAEDCVQLVVNVNSREAVWYDSVCSGLVRRPLCKIVPKKEKPGVSPSDAAVPVVQVSATDGDQLLLYDVDLTWDEASTFCQRRGGQLASFKDRDEITWFSKAIQKYYDVKSDTALHSAWIGLRNYQPSPGDRSNALRASMAAFQLGSTEYLYVPSELTFDDAAGFCATAGGVLASFTTPTDLITVLRQLDDATQQLYPAAVAANTTLQSWIGLEKSGAAFTWADGTVYNAATWSATFAAGTNQAIPAPACVSLRTVCSSVNRTLIQVFNPLDRTTTPTNLTAYTNCAFTLVPESCGLGSAYPFICERPAPASNGVIGATVNTNGRQFMAFPSVTNSLDAADQCASFNARLASFETLDEFNTVMAAVFRSQPFLDAAVQNGTAVGMFHIGIRNRNGTYQTVDGPPLSFVKWAQNQPTSAAASSVSNCTAVRYTCTAGVCTGAGFDDVHCTAAAAPFLCVLDYMFDWSYSDGTPLLYKQFDDTPDVNLPPRIVTPINYLWRIDTNFATEYDYGTPGKELFSIFGLATADPCNQLCMWFFPACRFWTYNQTHCLLKPDQGPGAYLRILGNADISTGVSNGPRPRRPGTLSSGVATECGRLDVRTDWTMAEEDCEEELPVACRRPAVSDPSQLTEEERIAVTQFMEPLATGYTAGGTVELSLYYSFMDSNAAQQLCQLTGGILVETSSDESALSAYTAVNNALLTKPGTILSSSELEFHIGLSDAAAEGTWSWDSGAKLQTTRWAALQPDNANDTYIVPALGNVDSDCAITNQSLSSSELSAIWKDVSCRFYSALPLCQRPVSVSPAAQRLRAVVPAAQTVDGSSHFTFYNRLTDWLSADLFCQANGGNLASFDSPEQHDQVVDAISTWMGVAANKPQQLGIWFGLNSRADPAGQVFEYSKAPGVTVVGPDWERWDPSLDITGDVAEVPLPVNGPTGFGNFTEMARCSLAGQHIIGMAAIVDPTNTAASVDNGGVVALQMVCGYYYDETEEILEVPQTPRPAAGVFGTITRCNGNTTRPDDDPLLGSKDIAVGLQLRGVAALDTNDPQYSSTCDSNGVCRTTVTRLTRFFDDRGVVNARLLCDSGQVKELPNGQTAAQGRWLPETRCPTGMFMCGYAVKFQPQFTPSSPLVNNRDNTYVNSVIINCCDPRRTDPSTIPPVKKCASMYMSLSAGSITPNTVWLKEPCTSTRFGTSANTFVCRRPLATNTEVEVLAVNEDGATPRGGSTTSSTLPTLTDPLVATVAASVQYAGYEDFVVSTSALVDGQVKVTDTAEEFVLFDFPSSWQAAASFCRAHNAELASIKNADELVVVKDFVAKWAGSIYPLGLKIWFGASNAGGGSAAWLYTTGEALTYQVWGSGSASPNAPSCGTLSFSFVTLGSDVGITAPSWDAADCEASRILLCRRPVTSRPVPPYIGAPATSVLVKGVRTSMFDQQMTWDQAQDQFCSLRESVLASVQTDEEAERYLAMIREWGHNQPLTYVKVWLGARFDAENQVWSWLDGVPFGYWRSDTKLSDIKSNVDLCVHWEISVTGSTSVYDKFVAMPCVAQYEPNFAAPLCQADLEPFICNKGPNMLRPTSSDPNADVYCPADTVLTGLTGLTVPFSTTIGQSGIRFAGICGQPTALEAVAERDAAEDPQCRFRWSVPREEGPPFNVAGTNTTTQVDNCVKACNLHNARNGPAFEPPTLAILYGTGERCASSGTGLNQCQCRCGRMLLGNQLTQDGIRAINNTVPTANSVTVLGYGRQWNVMYLCAVSPQKLQPKIEDIQFTLDLVEMGWTPVLTSRVRDSKYRIFQRPAGWESAGRICSMNGGHLVTLEDPQDVKDLLTLLDSNTNAFLARGMSLHVGLFRAQRDVLRWVDGTPLGYPVTYVDEWDYAAPNCGLLRITNAGGIGADAAGTVMAGSCDPMYSFICETSTLIDDSLEDITPGVERNVTVLAKSLGTWRVTLYSAHAVTWLEAQRICRYHHKDLVWFHNKAEENWFRDWLISEGIDSPVWTALTEESDGGVMWHSEAGIALDLSTWALPRGLNLDPLNDVCGSIMVTSNATLNTSTIIMELCTEARAFACKTGESWEGPADSTLILLPPSPPPPSPPPFWITYPDYEFTLRGQVYRYYQTYPQTWSNAKTFCQSIGGQMAEFVTKNEFYEVADVLRTWKRGRGSEQTFWWWFGLRRDPDNISIFRYNSGTTPADSAVAWDQNQPDNWQNAEHCVHSINWVKETDLLKNFWVGVTWNYWDWWFFWHVQGYDETFWSNWWTNLSPSWRAFLFARRSTWNDLNCNTPLSYVCVSSSPPEPEPSLTQDVSQLEFQGTVGGVHYTMYGVTLSKAAAQAYCKSRSQTLATFTTSEEYDNMARMFQEWTFTRPSLTDPVVTAWTGYARLTSSSPAYVFETPGTQTTYFSSRQWDTSASSGASDLCLAFMADPRSQRNGLLWSPCASQRRPLCRSDNPTIKQGFTFTAFAQNFAYFPRALPWARAREVCHSIGGDLASFSSQTDWTNVRGTLLTRWGNGIVTSGGNENLADTIWIGLFNFYNRYGFVSDGGAVRTPDPSAWTGVWSGTAPTTGTTPRCAAVGLTAAATTGSATGGLLSALTCGVANSFLCTYTIRNVNMGPTANFLPVPARFNLHMAITAQAARGALTYSLFTDPSTNGNYTQAQLMCQSVPFAEGTLAMLYSVEDVSFFAGLAAASAINSSSKPKVWVGYGDWLSPDDPYWLSGKTSGHDFGALWSANPQTTPGGEPQACGYLDSADGTLKRAACSSSFAFLCMAPTAKQHVAVAELTGDGLPDVVLATTCPYDGQDGRPGASLIGVQQPVPRPTTTAIVPSLSSRVCGDGIPAWGQEECDLGEDNGPAGLCSDGSTGIPACRVQPRFIVRASSTEGYIMIGDDSGPLEHFGVDYYLHGQARILKERADVNETLLFQGFSEDASENAFPVNSPIALHKERQLSAGSPFLYRAFFRSDLTQPVFPDWSDVETATDTDTSFTTGITTCGCTADNPKGQPQDLSVTQQFDEIVFSWRVGSSCESGVSITRVEVDDITNTTGESTTVAQLSINLDCGTVYRPSKTEVAEDIVRDKLQVGKTYRYCLVVSSPALSFFFLNPNNISEAKRFISEPICKDVKIQWAARIKGVVSTKFNTPAPGVRLTARLEDSPYVISSLADDNGEYVLELQTDVAGCDPIKAPEACLTQSILIVASARTRMRNGRVLLHSFNIDGTGGTREVPEKMVSLEHMSTYNMPGIVDISAMPITGKVLWPGSQANAGFDQTRGCPVVGATVCSQSMYDNSTISCAETKDDGSFAIVAGIGAYATVKTTYNNHTFRMVLPANVEVDAKNGFDVMAPIYDVDIRDVETRKVRIAMPGGACQYILGKVTLQFTAYECPLQANQQASTRRYTMMNEDLWTEFTMPALPWDVSYVGLSETIPDLSVPAVDEYIAGTGQSTKFVNLTARPEGEEPTQISFQFEAATEIEVEICKRYAEGYIKCGDFSLDNTCTRGTSPAIYNSIYGTMNPPDSPTVSKDVVLLRKGSNYVMRVRAFQMYGRLRCDNVYGSVFIQDSITGEVPENLCSVSKQGCTQPFQYSLASNTTEFPYTLVPGAINFGAATAYVLPLIAQTVPTYWPTHTFYLYAMVEGIMTRAGSGYIEIPIPVPLLILRDPPGDHSYATIESSIATTVSLSMVGFDKSTCGGIVNPELYMKALPWTLLNVIPFAKIGKAAKNIPKAIDKAKDVASSLGKLIKNSDLFTGIVSKGKSIAKTFRGIGSKLADLASPIAKLLAKNPKTVTTVADDGFSITKSLSKFAKAIGDKLPDGSKLAKAIKKSNAYVKAADSFDDVATSGKALIKNIDEALKSAGKFAAKKAKEVKNAATNLGRTLDPRDFIKSVGKWFTYKEGPEAAEQFLKQMQGKDELLGDLLKFSKDNFNVALEGPARWQQILKGITTFGPRVNKYLAKTADANPPIQSTRGGAMAIRRSADQKELIDKIFQSLNMEPDADTAWWLASELTNLDIDTSETLFGQVIKTQDQFGELFEAQKFPKVDMKAMTVAFNRDPYVSEPGNIGWGNEKSDVPNEYRPSSPSFELYPTFPGILFPQCSTSKLTLGYDLGLSQCIGLGYESCQSLTEDTGTAGFDTKQAWYNGDEEESFYTMTVTRKEGFSTPDVSTDELSGPDADMILAPTFAIMFLIQDKLEFDTRVCRPTVTMGIPGWDLKDNMHGTAWHSIWHINNVVIPTLKSKGDAERRKLARDQNPIVLANIDSGLKGWDSILQIYKDLTALAKEKDEDLPNYQIGAQEANGLVQGGIEGDWQITMNQHPDRSAEAYEGRGIDPVRLEESPVFKLGYFEGDDKLQRLGLRAQAYFDNSTAYGNPVTASSTSAAIGGIVAGKQLDVLQEVYGVKFNTFSFSGGGAKYEYSMTTASTISTKIAFKISFEDMFALHGSGEGEIFGLAVNTEDENEYGFELEFSSSLLQETARERTVSFTLQDAHPGDSFLVKIKPDMAFGTPMFETLAGASKCPYEAGTLDRQGVKLSIFGGTNTKKFVKQGEEAIFELVIENQAGTDEAIYMDIGPDIASNTQGLYVSYLGAPWVKNQYIALPGPYANQTKQLLTAKCGPKYTKGSMNIFALSICSTEVFANTAIALECYRDCPEVEWGGKPWPTDSPYVYNMTDNTRSLAIPLVLYNPKYTLQIWKTHSRLNKTEFNTTNPRIAVEFTNPSRDAGIWRELKRLGAPATNNTLDFAQFEDDYGFASYDMVPRLNALNDGLWLFRYVVYCGNVGNPKDTTDYSEPVQVLIDRVPPYAVANSLYPTMVYMPGDPITITFSEPLDCRQPMGISLSAFYNNGNRTSSFVNGSSVRLASTTYLSGGQNDDIMPYCEGNKVSLFWNPLRTAQWAGSGNRTFTINIKDVVDLAGNYLRSAVNITFYVPRVPVTAEVKLDLRLTPTANFQRRRRMLFMDEVEASSLPSQMRDKLAWETYGDALIETDPGQTKEEAAEVMANINKMISDCLGLPTDRPNLIHTADVERSDYLSAMMVRISAKGEGIGYASALARQAADNTSCFANAMRASYGNLRAVTAPKSFDKQVLEGAKPEELAKAKAEAVLEAQRLGLAQMWLGEQAGMEETLAEIRAQAEGMDLTRRTLAENVAAAPEHTEPAPRASLVSRLTGMLGSHPVMGAAVSALLGANIVVLVWVGIVWQARKGRGRRDRRAGAVLPSSVPAFHARDE</sequence>
<dbReference type="InterPro" id="IPR036772">
    <property type="entry name" value="SRCR-like_dom_sf"/>
</dbReference>
<feature type="region of interest" description="Disordered" evidence="2">
    <location>
        <begin position="1866"/>
        <end position="1923"/>
    </location>
</feature>
<feature type="domain" description="SRCR" evidence="5">
    <location>
        <begin position="49"/>
        <end position="150"/>
    </location>
</feature>
<reference evidence="7" key="1">
    <citation type="journal article" date="2020" name="bioRxiv">
        <title>Comparative genomics of Chlamydomonas.</title>
        <authorList>
            <person name="Craig R.J."/>
            <person name="Hasan A.R."/>
            <person name="Ness R.W."/>
            <person name="Keightley P.D."/>
        </authorList>
    </citation>
    <scope>NUCLEOTIDE SEQUENCE</scope>
    <source>
        <strain evidence="7">CCAP 11/70</strain>
    </source>
</reference>
<dbReference type="Pfam" id="PF00059">
    <property type="entry name" value="Lectin_C"/>
    <property type="match status" value="4"/>
</dbReference>
<feature type="domain" description="C-type lectin" evidence="4">
    <location>
        <begin position="3889"/>
        <end position="4008"/>
    </location>
</feature>
<dbReference type="OrthoDB" id="547207at2759"/>
<dbReference type="InterPro" id="IPR029070">
    <property type="entry name" value="Chitinase_insertion_sf"/>
</dbReference>
<keyword evidence="3" id="KW-1133">Transmembrane helix</keyword>
<feature type="domain" description="C-type lectin" evidence="4">
    <location>
        <begin position="1245"/>
        <end position="1326"/>
    </location>
</feature>
<feature type="transmembrane region" description="Helical" evidence="3">
    <location>
        <begin position="7758"/>
        <end position="7783"/>
    </location>
</feature>
<accession>A0A836BS50</accession>
<keyword evidence="1" id="KW-1015">Disulfide bond</keyword>
<protein>
    <recommendedName>
        <fullName evidence="9">Chitinase</fullName>
    </recommendedName>
</protein>
<dbReference type="InterPro" id="IPR028994">
    <property type="entry name" value="Integrin_alpha_N"/>
</dbReference>
<dbReference type="SMART" id="SM00034">
    <property type="entry name" value="CLECT"/>
    <property type="match status" value="15"/>
</dbReference>
<dbReference type="PROSITE" id="PS50041">
    <property type="entry name" value="C_TYPE_LECTIN_2"/>
    <property type="match status" value="12"/>
</dbReference>
<feature type="domain" description="C-type lectin" evidence="4">
    <location>
        <begin position="4390"/>
        <end position="4518"/>
    </location>
</feature>
<dbReference type="CDD" id="cd00598">
    <property type="entry name" value="GH18_chitinase-like"/>
    <property type="match status" value="1"/>
</dbReference>
<feature type="domain" description="C-type lectin" evidence="4">
    <location>
        <begin position="2754"/>
        <end position="2864"/>
    </location>
</feature>
<dbReference type="InterPro" id="IPR011583">
    <property type="entry name" value="Chitinase_II/V-like_cat"/>
</dbReference>
<dbReference type="SMART" id="SM00636">
    <property type="entry name" value="Glyco_18"/>
    <property type="match status" value="1"/>
</dbReference>
<feature type="domain" description="C-type lectin" evidence="4">
    <location>
        <begin position="4710"/>
        <end position="4819"/>
    </location>
</feature>
<feature type="compositionally biased region" description="Low complexity" evidence="2">
    <location>
        <begin position="1903"/>
        <end position="1912"/>
    </location>
</feature>
<feature type="domain" description="C-type lectin" evidence="4">
    <location>
        <begin position="1058"/>
        <end position="1203"/>
    </location>
</feature>
<dbReference type="InterPro" id="IPR016187">
    <property type="entry name" value="CTDL_fold"/>
</dbReference>
<evidence type="ECO:0000259" key="5">
    <source>
        <dbReference type="PROSITE" id="PS50287"/>
    </source>
</evidence>
<feature type="domain" description="C-type lectin" evidence="4">
    <location>
        <begin position="5236"/>
        <end position="5367"/>
    </location>
</feature>
<feature type="domain" description="SRCR" evidence="5">
    <location>
        <begin position="156"/>
        <end position="259"/>
    </location>
</feature>
<dbReference type="CDD" id="cd00037">
    <property type="entry name" value="CLECT"/>
    <property type="match status" value="16"/>
</dbReference>
<dbReference type="PROSITE" id="PS50287">
    <property type="entry name" value="SRCR_2"/>
    <property type="match status" value="2"/>
</dbReference>
<evidence type="ECO:0000313" key="7">
    <source>
        <dbReference type="EMBL" id="KAG2485484.1"/>
    </source>
</evidence>
<feature type="domain" description="C-type lectin" evidence="4">
    <location>
        <begin position="4820"/>
        <end position="4890"/>
    </location>
</feature>
<dbReference type="SMART" id="SM00202">
    <property type="entry name" value="SR"/>
    <property type="match status" value="2"/>
</dbReference>
<dbReference type="InterPro" id="IPR001190">
    <property type="entry name" value="SRCR"/>
</dbReference>
<dbReference type="PANTHER" id="PTHR22803">
    <property type="entry name" value="MANNOSE, PHOSPHOLIPASE, LECTIN RECEPTOR RELATED"/>
    <property type="match status" value="1"/>
</dbReference>
<dbReference type="InterPro" id="IPR036706">
    <property type="entry name" value="VOMI_sf"/>
</dbReference>
<dbReference type="SUPFAM" id="SSF69318">
    <property type="entry name" value="Integrin alpha N-terminal domain"/>
    <property type="match status" value="1"/>
</dbReference>
<evidence type="ECO:0000256" key="2">
    <source>
        <dbReference type="SAM" id="MobiDB-lite"/>
    </source>
</evidence>
<dbReference type="Gene3D" id="3.10.250.10">
    <property type="entry name" value="SRCR-like domain"/>
    <property type="match status" value="2"/>
</dbReference>